<evidence type="ECO:0000313" key="4">
    <source>
        <dbReference type="EMBL" id="SHN11676.1"/>
    </source>
</evidence>
<dbReference type="GO" id="GO:0071766">
    <property type="term" value="P:Actinobacterium-type cell wall biogenesis"/>
    <property type="evidence" value="ECO:0007669"/>
    <property type="project" value="UniProtKB-ARBA"/>
</dbReference>
<dbReference type="Gene3D" id="3.30.300.30">
    <property type="match status" value="1"/>
</dbReference>
<evidence type="ECO:0000256" key="1">
    <source>
        <dbReference type="ARBA" id="ARBA00006432"/>
    </source>
</evidence>
<dbReference type="Gene3D" id="3.40.50.12780">
    <property type="entry name" value="N-terminal domain of ligase-like"/>
    <property type="match status" value="1"/>
</dbReference>
<keyword evidence="2 4" id="KW-0436">Ligase</keyword>
<gene>
    <name evidence="4" type="ORF">SAMN05444272_4113</name>
</gene>
<dbReference type="InterPro" id="IPR000873">
    <property type="entry name" value="AMP-dep_synth/lig_dom"/>
</dbReference>
<dbReference type="PANTHER" id="PTHR22754">
    <property type="entry name" value="DISCO-INTERACTING PROTEIN 2 DIP2 -RELATED"/>
    <property type="match status" value="1"/>
</dbReference>
<keyword evidence="5" id="KW-1185">Reference proteome</keyword>
<evidence type="ECO:0000259" key="3">
    <source>
        <dbReference type="Pfam" id="PF00501"/>
    </source>
</evidence>
<dbReference type="InterPro" id="IPR042099">
    <property type="entry name" value="ANL_N_sf"/>
</dbReference>
<dbReference type="FunFam" id="3.40.50.12780:FF:000013">
    <property type="entry name" value="Long-chain-fatty-acid--AMP ligase FadD32"/>
    <property type="match status" value="1"/>
</dbReference>
<feature type="domain" description="AMP-dependent synthetase/ligase" evidence="3">
    <location>
        <begin position="34"/>
        <end position="386"/>
    </location>
</feature>
<comment type="similarity">
    <text evidence="1">Belongs to the ATP-dependent AMP-binding enzyme family.</text>
</comment>
<dbReference type="GO" id="GO:0005886">
    <property type="term" value="C:plasma membrane"/>
    <property type="evidence" value="ECO:0007669"/>
    <property type="project" value="TreeGrafter"/>
</dbReference>
<reference evidence="4 5" key="1">
    <citation type="submission" date="2016-11" db="EMBL/GenBank/DDBJ databases">
        <authorList>
            <person name="Jaros S."/>
            <person name="Januszkiewicz K."/>
            <person name="Wedrychowicz H."/>
        </authorList>
    </citation>
    <scope>NUCLEOTIDE SEQUENCE [LARGE SCALE GENOMIC DNA]</scope>
    <source>
        <strain evidence="4 5">DSM 22153</strain>
    </source>
</reference>
<name>A0A1M7P4W6_9HYPH</name>
<proteinExistence type="inferred from homology"/>
<organism evidence="4 5">
    <name type="scientific">Roseibium suaedae</name>
    <dbReference type="NCBI Taxonomy" id="735517"/>
    <lineage>
        <taxon>Bacteria</taxon>
        <taxon>Pseudomonadati</taxon>
        <taxon>Pseudomonadota</taxon>
        <taxon>Alphaproteobacteria</taxon>
        <taxon>Hyphomicrobiales</taxon>
        <taxon>Stappiaceae</taxon>
        <taxon>Roseibium</taxon>
    </lineage>
</organism>
<dbReference type="GO" id="GO:0070566">
    <property type="term" value="F:adenylyltransferase activity"/>
    <property type="evidence" value="ECO:0007669"/>
    <property type="project" value="TreeGrafter"/>
</dbReference>
<dbReference type="CDD" id="cd05931">
    <property type="entry name" value="FAAL"/>
    <property type="match status" value="1"/>
</dbReference>
<evidence type="ECO:0000256" key="2">
    <source>
        <dbReference type="ARBA" id="ARBA00022598"/>
    </source>
</evidence>
<dbReference type="OrthoDB" id="9803968at2"/>
<dbReference type="EMBL" id="FRBW01000006">
    <property type="protein sequence ID" value="SHN11676.1"/>
    <property type="molecule type" value="Genomic_DNA"/>
</dbReference>
<dbReference type="AlphaFoldDB" id="A0A1M7P4W6"/>
<dbReference type="InterPro" id="IPR040097">
    <property type="entry name" value="FAAL/FAAC"/>
</dbReference>
<dbReference type="GO" id="GO:0016874">
    <property type="term" value="F:ligase activity"/>
    <property type="evidence" value="ECO:0007669"/>
    <property type="project" value="UniProtKB-KW"/>
</dbReference>
<dbReference type="Pfam" id="PF00501">
    <property type="entry name" value="AMP-binding"/>
    <property type="match status" value="1"/>
</dbReference>
<accession>A0A1M7P4W6</accession>
<dbReference type="InterPro" id="IPR045851">
    <property type="entry name" value="AMP-bd_C_sf"/>
</dbReference>
<dbReference type="SUPFAM" id="SSF56801">
    <property type="entry name" value="Acetyl-CoA synthetase-like"/>
    <property type="match status" value="1"/>
</dbReference>
<dbReference type="STRING" id="735517.SAMN05444272_4113"/>
<evidence type="ECO:0000313" key="5">
    <source>
        <dbReference type="Proteomes" id="UP000186002"/>
    </source>
</evidence>
<sequence>MLRNRVVEALVSRTSTEVMGFLSRNGDSKLHSGQTLLASAQQIEQVLRGWMGEGERIVILALPAGEDFARALLGCVLAGITAVPVTLPRPGSHTDRLLTIARDCRADAILCLESSRSLLTQALSREGEKPFSLIALDQPDAELPAFQRRSADTGKDIAVVQYTSGSTRAPKGVCVTGDNILANADLVARSWQMDEQTRFVNWLPHYHDMGLMGGIFYPLLCGGVSFQMSPLDFIRRPESWLQAIATHRANFSGGPAFAFDACLRRVPDADSLQLDLSCWDRAFCGAEPVPADLLDRFHAHFKAAGLRRQSLFPCYGMAEMTLFAAGLPDDDLAAEKPSLAKTAPCNLNDELRQGIVIIDHETREQLPDGQSGEIWLRGPSQADGYLYLSKYSDKTFLQKISGDEKSEWLRTGDIGHIRDGKLFITGRYKDIVICNGRKFSAPEIEWVVCATDPALNPLAAAVFMPDPAATGQAVLIAELNSRETLSRPEADVKKDILQIARGEWGLELTQIDFVPRGTLDRTSSGKIRRSAVAEKFCLGGFDFPKSERHNQVLEK</sequence>
<dbReference type="PANTHER" id="PTHR22754:SF32">
    <property type="entry name" value="DISCO-INTERACTING PROTEIN 2"/>
    <property type="match status" value="1"/>
</dbReference>
<dbReference type="GO" id="GO:0006633">
    <property type="term" value="P:fatty acid biosynthetic process"/>
    <property type="evidence" value="ECO:0007669"/>
    <property type="project" value="TreeGrafter"/>
</dbReference>
<dbReference type="RefSeq" id="WP_084082158.1">
    <property type="nucleotide sequence ID" value="NZ_FRBW01000006.1"/>
</dbReference>
<protein>
    <submittedName>
        <fullName evidence="4">Acyl-CoA synthetase (AMP-forming)/AMP-acid ligase II</fullName>
    </submittedName>
</protein>
<dbReference type="Proteomes" id="UP000186002">
    <property type="component" value="Unassembled WGS sequence"/>
</dbReference>